<evidence type="ECO:0000256" key="1">
    <source>
        <dbReference type="SAM" id="MobiDB-lite"/>
    </source>
</evidence>
<keyword evidence="2" id="KW-1185">Reference proteome</keyword>
<dbReference type="AlphaFoldDB" id="A0A7E4VN49"/>
<sequence length="126" mass="14534">MQAVSSCETTRKEWGKLAKDEPVKDEAVSQIPPSKPERRMSLEARLVAEQMRNEAALQRASAQRDVNASRSIERIRRGSDEARQMPPFPPPSHNFEVPPNAFDSFWRRHTVRIQTYKQAFVVFARL</sequence>
<proteinExistence type="predicted"/>
<reference evidence="2" key="1">
    <citation type="journal article" date="2013" name="Genetics">
        <title>The draft genome and transcriptome of Panagrellus redivivus are shaped by the harsh demands of a free-living lifestyle.</title>
        <authorList>
            <person name="Srinivasan J."/>
            <person name="Dillman A.R."/>
            <person name="Macchietto M.G."/>
            <person name="Heikkinen L."/>
            <person name="Lakso M."/>
            <person name="Fracchia K.M."/>
            <person name="Antoshechkin I."/>
            <person name="Mortazavi A."/>
            <person name="Wong G."/>
            <person name="Sternberg P.W."/>
        </authorList>
    </citation>
    <scope>NUCLEOTIDE SEQUENCE [LARGE SCALE GENOMIC DNA]</scope>
    <source>
        <strain evidence="2">MT8872</strain>
    </source>
</reference>
<protein>
    <submittedName>
        <fullName evidence="3">Uncharacterized protein</fullName>
    </submittedName>
</protein>
<evidence type="ECO:0000313" key="3">
    <source>
        <dbReference type="WBParaSite" id="Pan_g2285.t1"/>
    </source>
</evidence>
<feature type="compositionally biased region" description="Basic and acidic residues" evidence="1">
    <location>
        <begin position="9"/>
        <end position="27"/>
    </location>
</feature>
<accession>A0A7E4VN49</accession>
<feature type="compositionally biased region" description="Basic and acidic residues" evidence="1">
    <location>
        <begin position="71"/>
        <end position="83"/>
    </location>
</feature>
<feature type="region of interest" description="Disordered" evidence="1">
    <location>
        <begin position="1"/>
        <end position="39"/>
    </location>
</feature>
<organism evidence="2 3">
    <name type="scientific">Panagrellus redivivus</name>
    <name type="common">Microworm</name>
    <dbReference type="NCBI Taxonomy" id="6233"/>
    <lineage>
        <taxon>Eukaryota</taxon>
        <taxon>Metazoa</taxon>
        <taxon>Ecdysozoa</taxon>
        <taxon>Nematoda</taxon>
        <taxon>Chromadorea</taxon>
        <taxon>Rhabditida</taxon>
        <taxon>Tylenchina</taxon>
        <taxon>Panagrolaimomorpha</taxon>
        <taxon>Panagrolaimoidea</taxon>
        <taxon>Panagrolaimidae</taxon>
        <taxon>Panagrellus</taxon>
    </lineage>
</organism>
<feature type="region of interest" description="Disordered" evidence="1">
    <location>
        <begin position="58"/>
        <end position="97"/>
    </location>
</feature>
<dbReference type="Proteomes" id="UP000492821">
    <property type="component" value="Unassembled WGS sequence"/>
</dbReference>
<dbReference type="WBParaSite" id="Pan_g2285.t1">
    <property type="protein sequence ID" value="Pan_g2285.t1"/>
    <property type="gene ID" value="Pan_g2285"/>
</dbReference>
<feature type="compositionally biased region" description="Polar residues" evidence="1">
    <location>
        <begin position="60"/>
        <end position="70"/>
    </location>
</feature>
<name>A0A7E4VN49_PANRE</name>
<evidence type="ECO:0000313" key="2">
    <source>
        <dbReference type="Proteomes" id="UP000492821"/>
    </source>
</evidence>
<reference evidence="3" key="2">
    <citation type="submission" date="2020-10" db="UniProtKB">
        <authorList>
            <consortium name="WormBaseParasite"/>
        </authorList>
    </citation>
    <scope>IDENTIFICATION</scope>
</reference>